<dbReference type="InterPro" id="IPR001647">
    <property type="entry name" value="HTH_TetR"/>
</dbReference>
<keyword evidence="4" id="KW-0804">Transcription</keyword>
<reference evidence="7 8" key="1">
    <citation type="submission" date="2020-05" db="EMBL/GenBank/DDBJ databases">
        <title>Genome Sequencing of Type Strains.</title>
        <authorList>
            <person name="Lemaire J.F."/>
            <person name="Inderbitzin P."/>
            <person name="Gregorio O.A."/>
            <person name="Collins S.B."/>
            <person name="Wespe N."/>
            <person name="Knight-Connoni V."/>
        </authorList>
    </citation>
    <scope>NUCLEOTIDE SEQUENCE [LARGE SCALE GENOMIC DNA]</scope>
    <source>
        <strain evidence="7 8">ATCC 25174</strain>
    </source>
</reference>
<keyword evidence="3 5" id="KW-0238">DNA-binding</keyword>
<evidence type="ECO:0000259" key="6">
    <source>
        <dbReference type="PROSITE" id="PS50977"/>
    </source>
</evidence>
<evidence type="ECO:0000256" key="2">
    <source>
        <dbReference type="ARBA" id="ARBA00023015"/>
    </source>
</evidence>
<dbReference type="PANTHER" id="PTHR47506:SF1">
    <property type="entry name" value="HTH-TYPE TRANSCRIPTIONAL REGULATOR YJDC"/>
    <property type="match status" value="1"/>
</dbReference>
<name>A0A7Y6A277_9CELL</name>
<gene>
    <name evidence="7" type="ORF">HP550_08625</name>
</gene>
<dbReference type="SUPFAM" id="SSF46689">
    <property type="entry name" value="Homeodomain-like"/>
    <property type="match status" value="1"/>
</dbReference>
<dbReference type="InterPro" id="IPR039538">
    <property type="entry name" value="BetI_C"/>
</dbReference>
<evidence type="ECO:0000256" key="3">
    <source>
        <dbReference type="ARBA" id="ARBA00023125"/>
    </source>
</evidence>
<feature type="DNA-binding region" description="H-T-H motif" evidence="5">
    <location>
        <begin position="42"/>
        <end position="61"/>
    </location>
</feature>
<keyword evidence="2" id="KW-0805">Transcription regulation</keyword>
<evidence type="ECO:0000256" key="5">
    <source>
        <dbReference type="PROSITE-ProRule" id="PRU00335"/>
    </source>
</evidence>
<dbReference type="AlphaFoldDB" id="A0A7Y6A277"/>
<evidence type="ECO:0000256" key="1">
    <source>
        <dbReference type="ARBA" id="ARBA00022491"/>
    </source>
</evidence>
<proteinExistence type="predicted"/>
<dbReference type="RefSeq" id="WP_175347253.1">
    <property type="nucleotide sequence ID" value="NZ_JABMCI010000060.1"/>
</dbReference>
<dbReference type="PANTHER" id="PTHR47506">
    <property type="entry name" value="TRANSCRIPTIONAL REGULATORY PROTEIN"/>
    <property type="match status" value="1"/>
</dbReference>
<dbReference type="Pfam" id="PF13977">
    <property type="entry name" value="TetR_C_6"/>
    <property type="match status" value="1"/>
</dbReference>
<evidence type="ECO:0000313" key="8">
    <source>
        <dbReference type="Proteomes" id="UP000565724"/>
    </source>
</evidence>
<feature type="domain" description="HTH tetR-type" evidence="6">
    <location>
        <begin position="19"/>
        <end position="79"/>
    </location>
</feature>
<keyword evidence="1" id="KW-0678">Repressor</keyword>
<dbReference type="InterPro" id="IPR009057">
    <property type="entry name" value="Homeodomain-like_sf"/>
</dbReference>
<sequence length="207" mass="22547">MTTQAPVSTARSAGYAKGRATREEILDAAMLLFGEVGYHTASLREVASRVGISHPGLLHHFSSKAVLLAAVLARRDEVDEAAFQADLDAGHDYFEALALLIERNAARPGIVELFATLSAEATSPEHPGHAFFQERYRTVVELTTAEFERRRDEGRLRPGIDPHTAARLAVAVMDGMQIQWLLAADTPDDRPDMAAALRAQFAALLTD</sequence>
<dbReference type="EMBL" id="JABMCI010000060">
    <property type="protein sequence ID" value="NUU17312.1"/>
    <property type="molecule type" value="Genomic_DNA"/>
</dbReference>
<dbReference type="PRINTS" id="PR00455">
    <property type="entry name" value="HTHTETR"/>
</dbReference>
<dbReference type="GO" id="GO:0003677">
    <property type="term" value="F:DNA binding"/>
    <property type="evidence" value="ECO:0007669"/>
    <property type="project" value="UniProtKB-UniRule"/>
</dbReference>
<comment type="caution">
    <text evidence="7">The sequence shown here is derived from an EMBL/GenBank/DDBJ whole genome shotgun (WGS) entry which is preliminary data.</text>
</comment>
<evidence type="ECO:0000256" key="4">
    <source>
        <dbReference type="ARBA" id="ARBA00023163"/>
    </source>
</evidence>
<dbReference type="Proteomes" id="UP000565724">
    <property type="component" value="Unassembled WGS sequence"/>
</dbReference>
<evidence type="ECO:0000313" key="7">
    <source>
        <dbReference type="EMBL" id="NUU17312.1"/>
    </source>
</evidence>
<dbReference type="PROSITE" id="PS50977">
    <property type="entry name" value="HTH_TETR_2"/>
    <property type="match status" value="1"/>
</dbReference>
<keyword evidence="8" id="KW-1185">Reference proteome</keyword>
<dbReference type="Gene3D" id="1.10.357.10">
    <property type="entry name" value="Tetracycline Repressor, domain 2"/>
    <property type="match status" value="1"/>
</dbReference>
<protein>
    <submittedName>
        <fullName evidence="7">TetR/AcrR family transcriptional regulator</fullName>
    </submittedName>
</protein>
<dbReference type="Pfam" id="PF00440">
    <property type="entry name" value="TetR_N"/>
    <property type="match status" value="1"/>
</dbReference>
<dbReference type="InterPro" id="IPR036271">
    <property type="entry name" value="Tet_transcr_reg_TetR-rel_C_sf"/>
</dbReference>
<organism evidence="7 8">
    <name type="scientific">Cellulomonas humilata</name>
    <dbReference type="NCBI Taxonomy" id="144055"/>
    <lineage>
        <taxon>Bacteria</taxon>
        <taxon>Bacillati</taxon>
        <taxon>Actinomycetota</taxon>
        <taxon>Actinomycetes</taxon>
        <taxon>Micrococcales</taxon>
        <taxon>Cellulomonadaceae</taxon>
        <taxon>Cellulomonas</taxon>
    </lineage>
</organism>
<dbReference type="SUPFAM" id="SSF48498">
    <property type="entry name" value="Tetracyclin repressor-like, C-terminal domain"/>
    <property type="match status" value="1"/>
</dbReference>
<accession>A0A7Y6A277</accession>